<keyword evidence="8" id="KW-1185">Reference proteome</keyword>
<dbReference type="InterPro" id="IPR002942">
    <property type="entry name" value="S4_RNA-bd"/>
</dbReference>
<dbReference type="EMBL" id="CP034464">
    <property type="protein sequence ID" value="AZP12781.1"/>
    <property type="molecule type" value="Genomic_DNA"/>
</dbReference>
<dbReference type="GO" id="GO:0043023">
    <property type="term" value="F:ribosomal large subunit binding"/>
    <property type="evidence" value="ECO:0007669"/>
    <property type="project" value="InterPro"/>
</dbReference>
<dbReference type="SUPFAM" id="SSF55174">
    <property type="entry name" value="Alpha-L RNA-binding motif"/>
    <property type="match status" value="1"/>
</dbReference>
<evidence type="ECO:0000256" key="3">
    <source>
        <dbReference type="ARBA" id="ARBA00023125"/>
    </source>
</evidence>
<evidence type="ECO:0000259" key="6">
    <source>
        <dbReference type="SMART" id="SM00363"/>
    </source>
</evidence>
<dbReference type="GO" id="GO:0003727">
    <property type="term" value="F:single-stranded RNA binding"/>
    <property type="evidence" value="ECO:0007669"/>
    <property type="project" value="InterPro"/>
</dbReference>
<dbReference type="Proteomes" id="UP000275663">
    <property type="component" value="Chromosome"/>
</dbReference>
<evidence type="ECO:0000256" key="5">
    <source>
        <dbReference type="SAM" id="MobiDB-lite"/>
    </source>
</evidence>
<dbReference type="KEGG" id="upv:EJN92_12680"/>
<dbReference type="AlphaFoldDB" id="A0A3S9HL20"/>
<sequence>MSETVRIDKWCWAARFFKTRSLATHAIDLGRVLQNQERVKPSHAVKLGDLLEIQHADQVWQIEVLKLLEVRGSASVAQTMYQETAVSIEKRALVAQNKKLYQEPGAVLARRPTKRERRQLDFAKS</sequence>
<comment type="similarity">
    <text evidence="1">Belongs to the HSP15 family.</text>
</comment>
<dbReference type="PROSITE" id="PS50889">
    <property type="entry name" value="S4"/>
    <property type="match status" value="1"/>
</dbReference>
<feature type="region of interest" description="Disordered" evidence="5">
    <location>
        <begin position="105"/>
        <end position="125"/>
    </location>
</feature>
<dbReference type="OrthoDB" id="9797176at2"/>
<keyword evidence="2 4" id="KW-0694">RNA-binding</keyword>
<reference evidence="7 8" key="1">
    <citation type="journal article" date="2011" name="Int. J. Syst. Evol. Microbiol.">
        <title>Description of Undibacterium oligocarboniphilum sp. nov., isolated from purified water, and Undibacterium pigrum strain CCUG 49012 as the type strain of Undibacterium parvum sp. nov., and emended descriptions of the genus Undibacterium and the species Undibacterium pigrum.</title>
        <authorList>
            <person name="Eder W."/>
            <person name="Wanner G."/>
            <person name="Ludwig W."/>
            <person name="Busse H.J."/>
            <person name="Ziemke-Kageler F."/>
            <person name="Lang E."/>
        </authorList>
    </citation>
    <scope>NUCLEOTIDE SEQUENCE [LARGE SCALE GENOMIC DNA]</scope>
    <source>
        <strain evidence="7 8">DSM 23061</strain>
    </source>
</reference>
<evidence type="ECO:0000256" key="2">
    <source>
        <dbReference type="ARBA" id="ARBA00022884"/>
    </source>
</evidence>
<dbReference type="PIRSF" id="PIRSF016821">
    <property type="entry name" value="HSP15"/>
    <property type="match status" value="1"/>
</dbReference>
<organism evidence="7 8">
    <name type="scientific">Undibacterium parvum</name>
    <dbReference type="NCBI Taxonomy" id="401471"/>
    <lineage>
        <taxon>Bacteria</taxon>
        <taxon>Pseudomonadati</taxon>
        <taxon>Pseudomonadota</taxon>
        <taxon>Betaproteobacteria</taxon>
        <taxon>Burkholderiales</taxon>
        <taxon>Oxalobacteraceae</taxon>
        <taxon>Undibacterium</taxon>
    </lineage>
</organism>
<evidence type="ECO:0000256" key="1">
    <source>
        <dbReference type="ARBA" id="ARBA00008396"/>
    </source>
</evidence>
<dbReference type="RefSeq" id="WP_126128160.1">
    <property type="nucleotide sequence ID" value="NZ_CP034464.1"/>
</dbReference>
<keyword evidence="3" id="KW-0238">DNA-binding</keyword>
<dbReference type="InterPro" id="IPR036986">
    <property type="entry name" value="S4_RNA-bd_sf"/>
</dbReference>
<dbReference type="Pfam" id="PF01479">
    <property type="entry name" value="S4"/>
    <property type="match status" value="1"/>
</dbReference>
<dbReference type="InterPro" id="IPR025708">
    <property type="entry name" value="HSP15"/>
</dbReference>
<name>A0A3S9HL20_9BURK</name>
<proteinExistence type="inferred from homology"/>
<feature type="domain" description="RNA-binding S4" evidence="6">
    <location>
        <begin position="5"/>
        <end position="73"/>
    </location>
</feature>
<evidence type="ECO:0000256" key="4">
    <source>
        <dbReference type="PROSITE-ProRule" id="PRU00182"/>
    </source>
</evidence>
<dbReference type="CDD" id="cd00165">
    <property type="entry name" value="S4"/>
    <property type="match status" value="1"/>
</dbReference>
<gene>
    <name evidence="7" type="ORF">EJN92_12680</name>
</gene>
<dbReference type="SMART" id="SM00363">
    <property type="entry name" value="S4"/>
    <property type="match status" value="1"/>
</dbReference>
<dbReference type="Gene3D" id="3.10.290.10">
    <property type="entry name" value="RNA-binding S4 domain"/>
    <property type="match status" value="1"/>
</dbReference>
<dbReference type="GO" id="GO:0034605">
    <property type="term" value="P:cellular response to heat"/>
    <property type="evidence" value="ECO:0007669"/>
    <property type="project" value="InterPro"/>
</dbReference>
<accession>A0A3S9HL20</accession>
<dbReference type="GO" id="GO:0003677">
    <property type="term" value="F:DNA binding"/>
    <property type="evidence" value="ECO:0007669"/>
    <property type="project" value="UniProtKB-KW"/>
</dbReference>
<evidence type="ECO:0000313" key="8">
    <source>
        <dbReference type="Proteomes" id="UP000275663"/>
    </source>
</evidence>
<evidence type="ECO:0000313" key="7">
    <source>
        <dbReference type="EMBL" id="AZP12781.1"/>
    </source>
</evidence>
<protein>
    <submittedName>
        <fullName evidence="7">RNA-binding S4 domain-containing protein</fullName>
    </submittedName>
</protein>